<keyword evidence="6" id="KW-0239">DNA-directed DNA polymerase</keyword>
<evidence type="ECO:0000256" key="2">
    <source>
        <dbReference type="ARBA" id="ARBA00014363"/>
    </source>
</evidence>
<keyword evidence="12" id="KW-1185">Reference proteome</keyword>
<dbReference type="EMBL" id="CP025085">
    <property type="protein sequence ID" value="AUH00428.1"/>
    <property type="molecule type" value="Genomic_DNA"/>
</dbReference>
<reference evidence="11" key="4">
    <citation type="submission" date="2017-11" db="EMBL/GenBank/DDBJ databases">
        <title>Complete genome sequence of Serratia sp. ATCC 39006.</title>
        <authorList>
            <person name="Hampton H.G."/>
            <person name="Jackson S.A."/>
            <person name="Jauregui R."/>
            <person name="Poulter G.T.M."/>
            <person name="Salmond G.P.C."/>
            <person name="Fineran P.C."/>
        </authorList>
    </citation>
    <scope>NUCLEOTIDE SEQUENCE</scope>
    <source>
        <strain evidence="11">ATCC 39006</strain>
    </source>
</reference>
<dbReference type="InterPro" id="IPR004622">
    <property type="entry name" value="DNA_pol_HolB"/>
</dbReference>
<dbReference type="GO" id="GO:0009360">
    <property type="term" value="C:DNA polymerase III complex"/>
    <property type="evidence" value="ECO:0007669"/>
    <property type="project" value="InterPro"/>
</dbReference>
<dbReference type="GO" id="GO:0008408">
    <property type="term" value="F:3'-5' exonuclease activity"/>
    <property type="evidence" value="ECO:0007669"/>
    <property type="project" value="InterPro"/>
</dbReference>
<accession>A0A2I5TJL6</accession>
<reference evidence="11" key="2">
    <citation type="submission" date="2013-09" db="EMBL/GenBank/DDBJ databases">
        <authorList>
            <person name="Wang G."/>
            <person name="Yang Y."/>
            <person name="Su Y."/>
        </authorList>
    </citation>
    <scope>NUCLEOTIDE SEQUENCE</scope>
    <source>
        <strain evidence="11">ATCC 39006</strain>
    </source>
</reference>
<evidence type="ECO:0000256" key="6">
    <source>
        <dbReference type="ARBA" id="ARBA00022932"/>
    </source>
</evidence>
<dbReference type="EMBL" id="CP025084">
    <property type="protein sequence ID" value="AUH04748.1"/>
    <property type="molecule type" value="Genomic_DNA"/>
</dbReference>
<dbReference type="FunFam" id="3.40.50.300:FF:000890">
    <property type="entry name" value="DNA polymerase III subunit delta"/>
    <property type="match status" value="1"/>
</dbReference>
<sequence length="337" mass="38562">MEWYPWLNTAYRQLLGQYQSGRGHHALLIHALTGMGDASLVYALGRWLLCQHREGIKSCGKCHSCQLMSAGTHPDWHVLRPEKGKQSLGVDAVRDVLETIYQHARQGGVKLIWLPLAESLTEAAANALLKTLEEPPMETYFLLGCREPSRLLATFRSRCLYHYLDVPDETYSVQWLSSHYPMDSQATLTALRLYAGAPLAAAKLLQPEHWKPRQTLCLTLSDCLIQRNFLPLVTPLNHEDVDDRIHWLSALLLDAIKCQHGAEEYLVNQDQLHLVQQLANTLDSDRLHHELRQWLQCRHQLRVITGVNRELLLTERLLNWEQNLSVTTLLPSHPFSV</sequence>
<dbReference type="KEGG" id="sera:Ser39006_011815"/>
<evidence type="ECO:0000256" key="3">
    <source>
        <dbReference type="ARBA" id="ARBA00022679"/>
    </source>
</evidence>
<reference evidence="10 13" key="3">
    <citation type="submission" date="2017-11" db="EMBL/GenBank/DDBJ databases">
        <title>Complete genome sequence of Serratia sp. ATCC 39006 LacA.</title>
        <authorList>
            <person name="Hampton H.G."/>
            <person name="Jackson S.A."/>
            <person name="Jauregui R."/>
            <person name="Poulter G.T.M."/>
            <person name="Salmond G.P.C."/>
            <person name="Fineran P.C."/>
        </authorList>
    </citation>
    <scope>NUCLEOTIDE SEQUENCE [LARGE SCALE GENOMIC DNA]</scope>
    <source>
        <strain evidence="10 13">ATCC 39006</strain>
    </source>
</reference>
<dbReference type="PANTHER" id="PTHR11669">
    <property type="entry name" value="REPLICATION FACTOR C / DNA POLYMERASE III GAMMA-TAU SUBUNIT"/>
    <property type="match status" value="1"/>
</dbReference>
<dbReference type="InterPro" id="IPR027417">
    <property type="entry name" value="P-loop_NTPase"/>
</dbReference>
<name>A0A2I5TJL6_SERS3</name>
<dbReference type="OrthoDB" id="9811073at2"/>
<dbReference type="Gene3D" id="3.40.50.300">
    <property type="entry name" value="P-loop containing nucleotide triphosphate hydrolases"/>
    <property type="match status" value="1"/>
</dbReference>
<dbReference type="InterPro" id="IPR008921">
    <property type="entry name" value="DNA_pol3_clamp-load_cplx_C"/>
</dbReference>
<dbReference type="GO" id="GO:0006261">
    <property type="term" value="P:DNA-templated DNA replication"/>
    <property type="evidence" value="ECO:0007669"/>
    <property type="project" value="TreeGrafter"/>
</dbReference>
<keyword evidence="4" id="KW-0548">Nucleotidyltransferase</keyword>
<dbReference type="InterPro" id="IPR048731">
    <property type="entry name" value="HolB_lid-gammaproteobact"/>
</dbReference>
<dbReference type="NCBIfam" id="NF005941">
    <property type="entry name" value="PRK07993.1"/>
    <property type="match status" value="1"/>
</dbReference>
<dbReference type="GO" id="GO:0003887">
    <property type="term" value="F:DNA-directed DNA polymerase activity"/>
    <property type="evidence" value="ECO:0007669"/>
    <property type="project" value="UniProtKB-KW"/>
</dbReference>
<gene>
    <name evidence="11" type="primary">holB</name>
    <name evidence="10" type="ORF">CWC46_11810</name>
    <name evidence="11" type="ORF">Ser39006_011815</name>
</gene>
<dbReference type="Proteomes" id="UP000017700">
    <property type="component" value="Chromosome"/>
</dbReference>
<keyword evidence="5" id="KW-0235">DNA replication</keyword>
<dbReference type="Pfam" id="PF09115">
    <property type="entry name" value="DNApol3-delta_C"/>
    <property type="match status" value="1"/>
</dbReference>
<dbReference type="Gene3D" id="1.10.8.10">
    <property type="entry name" value="DNA helicase RuvA subunit, C-terminal domain"/>
    <property type="match status" value="1"/>
</dbReference>
<proteinExistence type="predicted"/>
<dbReference type="EC" id="2.7.7.7" evidence="1"/>
<comment type="catalytic activity">
    <reaction evidence="7">
        <text>DNA(n) + a 2'-deoxyribonucleoside 5'-triphosphate = DNA(n+1) + diphosphate</text>
        <dbReference type="Rhea" id="RHEA:22508"/>
        <dbReference type="Rhea" id="RHEA-COMP:17339"/>
        <dbReference type="Rhea" id="RHEA-COMP:17340"/>
        <dbReference type="ChEBI" id="CHEBI:33019"/>
        <dbReference type="ChEBI" id="CHEBI:61560"/>
        <dbReference type="ChEBI" id="CHEBI:173112"/>
        <dbReference type="EC" id="2.7.7.7"/>
    </reaction>
</comment>
<dbReference type="Pfam" id="PF13177">
    <property type="entry name" value="DNA_pol3_delta2"/>
    <property type="match status" value="1"/>
</dbReference>
<feature type="domain" description="DNA polymerase III subunit delta' AAA+ ATPase lid" evidence="9">
    <location>
        <begin position="167"/>
        <end position="206"/>
    </location>
</feature>
<evidence type="ECO:0000256" key="1">
    <source>
        <dbReference type="ARBA" id="ARBA00012417"/>
    </source>
</evidence>
<dbReference type="RefSeq" id="WP_021016372.1">
    <property type="nucleotide sequence ID" value="NZ_CP025084.1"/>
</dbReference>
<dbReference type="InterPro" id="IPR050238">
    <property type="entry name" value="DNA_Rep/Repair_Clamp_Loader"/>
</dbReference>
<evidence type="ECO:0000313" key="12">
    <source>
        <dbReference type="Proteomes" id="UP000017700"/>
    </source>
</evidence>
<dbReference type="PANTHER" id="PTHR11669:SF8">
    <property type="entry name" value="DNA POLYMERASE III SUBUNIT DELTA"/>
    <property type="match status" value="1"/>
</dbReference>
<dbReference type="Proteomes" id="UP000233778">
    <property type="component" value="Chromosome"/>
</dbReference>
<reference evidence="11 12" key="1">
    <citation type="journal article" date="2013" name="Genome Announc.">
        <title>Draft genome sequence of Serratia sp. strain ATCC 39006, a model bacterium for analysis of the biosynthesis and regulation of prodigiosin, a carbapenem, and gas vesicles.</title>
        <authorList>
            <person name="Fineran P.C."/>
            <person name="Iglesias Cans M.C."/>
            <person name="Ramsay J.P."/>
            <person name="Wilf N.M."/>
            <person name="Cossyleon D."/>
            <person name="McNeil M.B."/>
            <person name="Williamson N.R."/>
            <person name="Monson R.E."/>
            <person name="Becher S.A."/>
            <person name="Stanton J.A."/>
            <person name="Brugger K."/>
            <person name="Brown S.D."/>
            <person name="Salmond G.P."/>
        </authorList>
    </citation>
    <scope>NUCLEOTIDE SEQUENCE [LARGE SCALE GENOMIC DNA]</scope>
    <source>
        <strain evidence="11">ATCC 39006</strain>
        <strain evidence="12">ATCC 39006 / SC 11482</strain>
    </source>
</reference>
<evidence type="ECO:0000313" key="11">
    <source>
        <dbReference type="EMBL" id="AUH04748.1"/>
    </source>
</evidence>
<dbReference type="SUPFAM" id="SSF52540">
    <property type="entry name" value="P-loop containing nucleoside triphosphate hydrolases"/>
    <property type="match status" value="1"/>
</dbReference>
<dbReference type="Gene3D" id="1.20.272.10">
    <property type="match status" value="1"/>
</dbReference>
<feature type="domain" description="DNA polymerase III delta subunit C-terminal" evidence="8">
    <location>
        <begin position="208"/>
        <end position="322"/>
    </location>
</feature>
<keyword evidence="3" id="KW-0808">Transferase</keyword>
<evidence type="ECO:0000256" key="7">
    <source>
        <dbReference type="ARBA" id="ARBA00049244"/>
    </source>
</evidence>
<dbReference type="AlphaFoldDB" id="A0A2I5TJL6"/>
<evidence type="ECO:0000313" key="10">
    <source>
        <dbReference type="EMBL" id="AUH00428.1"/>
    </source>
</evidence>
<evidence type="ECO:0000259" key="9">
    <source>
        <dbReference type="Pfam" id="PF21500"/>
    </source>
</evidence>
<evidence type="ECO:0000256" key="4">
    <source>
        <dbReference type="ARBA" id="ARBA00022695"/>
    </source>
</evidence>
<evidence type="ECO:0000259" key="8">
    <source>
        <dbReference type="Pfam" id="PF09115"/>
    </source>
</evidence>
<dbReference type="SUPFAM" id="SSF48019">
    <property type="entry name" value="post-AAA+ oligomerization domain-like"/>
    <property type="match status" value="1"/>
</dbReference>
<protein>
    <recommendedName>
        <fullName evidence="2">DNA polymerase III subunit delta'</fullName>
        <ecNumber evidence="1">2.7.7.7</ecNumber>
    </recommendedName>
</protein>
<dbReference type="GO" id="GO:0003677">
    <property type="term" value="F:DNA binding"/>
    <property type="evidence" value="ECO:0007669"/>
    <property type="project" value="InterPro"/>
</dbReference>
<dbReference type="NCBIfam" id="TIGR00678">
    <property type="entry name" value="holB"/>
    <property type="match status" value="1"/>
</dbReference>
<evidence type="ECO:0000256" key="5">
    <source>
        <dbReference type="ARBA" id="ARBA00022705"/>
    </source>
</evidence>
<dbReference type="KEGG" id="serq:CWC46_11810"/>
<organism evidence="11 12">
    <name type="scientific">Serratia sp. (strain ATCC 39006)</name>
    <name type="common">Prodigiosinella confusarubida</name>
    <dbReference type="NCBI Taxonomy" id="104623"/>
    <lineage>
        <taxon>Bacteria</taxon>
        <taxon>Pseudomonadati</taxon>
        <taxon>Pseudomonadota</taxon>
        <taxon>Gammaproteobacteria</taxon>
        <taxon>Enterobacterales</taxon>
        <taxon>Pectobacteriaceae</taxon>
        <taxon>Prodigiosinella</taxon>
    </lineage>
</organism>
<dbReference type="InterPro" id="IPR015199">
    <property type="entry name" value="DNA_pol_III_delta_C"/>
</dbReference>
<evidence type="ECO:0000313" key="13">
    <source>
        <dbReference type="Proteomes" id="UP000233778"/>
    </source>
</evidence>
<dbReference type="STRING" id="104623.Ser39006_03109"/>
<dbReference type="Pfam" id="PF21500">
    <property type="entry name" value="HolB_lid"/>
    <property type="match status" value="1"/>
</dbReference>